<evidence type="ECO:0000256" key="9">
    <source>
        <dbReference type="ARBA" id="ARBA00022989"/>
    </source>
</evidence>
<evidence type="ECO:0000256" key="7">
    <source>
        <dbReference type="ARBA" id="ARBA00022723"/>
    </source>
</evidence>
<organism evidence="15 16">
    <name type="scientific">Roseospira goensis</name>
    <dbReference type="NCBI Taxonomy" id="391922"/>
    <lineage>
        <taxon>Bacteria</taxon>
        <taxon>Pseudomonadati</taxon>
        <taxon>Pseudomonadota</taxon>
        <taxon>Alphaproteobacteria</taxon>
        <taxon>Rhodospirillales</taxon>
        <taxon>Rhodospirillaceae</taxon>
        <taxon>Roseospira</taxon>
    </lineage>
</organism>
<evidence type="ECO:0000313" key="16">
    <source>
        <dbReference type="Proteomes" id="UP000555728"/>
    </source>
</evidence>
<evidence type="ECO:0000256" key="8">
    <source>
        <dbReference type="ARBA" id="ARBA00022982"/>
    </source>
</evidence>
<sequence length="190" mass="20266">MRLTDSKTGYGLVTIINHWAIAVLMLGLIAFGLILEGMPRTPDKGALVGLHKSLGVLALALALVRIGWRAWQPAITPFAHQPRWEPTLARAMHLTLIAATILIPLSGVLSSVFGGRDLTVFGLFTIPALGEVAAVRSVAHVIHGPGSYLVLALVAGHALVSLKHHFLDRDTTLRRMLTSRVAQGAATPAE</sequence>
<dbReference type="RefSeq" id="WP_184435114.1">
    <property type="nucleotide sequence ID" value="NZ_JACIGI010000015.1"/>
</dbReference>
<evidence type="ECO:0000256" key="1">
    <source>
        <dbReference type="ARBA" id="ARBA00001970"/>
    </source>
</evidence>
<keyword evidence="8" id="KW-0249">Electron transport</keyword>
<feature type="domain" description="Cytochrome b561 bacterial/Ni-hydrogenase" evidence="14">
    <location>
        <begin position="10"/>
        <end position="178"/>
    </location>
</feature>
<evidence type="ECO:0000256" key="3">
    <source>
        <dbReference type="ARBA" id="ARBA00022448"/>
    </source>
</evidence>
<dbReference type="InterPro" id="IPR011577">
    <property type="entry name" value="Cyt_b561_bac/Ni-Hgenase"/>
</dbReference>
<gene>
    <name evidence="15" type="ORF">GGD88_002072</name>
</gene>
<dbReference type="GO" id="GO:0046872">
    <property type="term" value="F:metal ion binding"/>
    <property type="evidence" value="ECO:0007669"/>
    <property type="project" value="UniProtKB-KW"/>
</dbReference>
<keyword evidence="6 13" id="KW-0812">Transmembrane</keyword>
<feature type="transmembrane region" description="Helical" evidence="13">
    <location>
        <begin position="47"/>
        <end position="71"/>
    </location>
</feature>
<comment type="cofactor">
    <cofactor evidence="1">
        <name>heme b</name>
        <dbReference type="ChEBI" id="CHEBI:60344"/>
    </cofactor>
</comment>
<dbReference type="SUPFAM" id="SSF81342">
    <property type="entry name" value="Transmembrane di-heme cytochromes"/>
    <property type="match status" value="1"/>
</dbReference>
<dbReference type="InterPro" id="IPR016174">
    <property type="entry name" value="Di-haem_cyt_TM"/>
</dbReference>
<proteinExistence type="inferred from homology"/>
<dbReference type="GO" id="GO:0022904">
    <property type="term" value="P:respiratory electron transport chain"/>
    <property type="evidence" value="ECO:0007669"/>
    <property type="project" value="InterPro"/>
</dbReference>
<evidence type="ECO:0000256" key="2">
    <source>
        <dbReference type="ARBA" id="ARBA00004651"/>
    </source>
</evidence>
<feature type="transmembrane region" description="Helical" evidence="13">
    <location>
        <begin position="148"/>
        <end position="167"/>
    </location>
</feature>
<keyword evidence="4" id="KW-1003">Cell membrane</keyword>
<dbReference type="PANTHER" id="PTHR30529">
    <property type="entry name" value="CYTOCHROME B561"/>
    <property type="match status" value="1"/>
</dbReference>
<keyword evidence="16" id="KW-1185">Reference proteome</keyword>
<keyword evidence="10" id="KW-0408">Iron</keyword>
<keyword evidence="11 13" id="KW-0472">Membrane</keyword>
<feature type="transmembrane region" description="Helical" evidence="13">
    <location>
        <begin position="120"/>
        <end position="142"/>
    </location>
</feature>
<evidence type="ECO:0000259" key="14">
    <source>
        <dbReference type="Pfam" id="PF01292"/>
    </source>
</evidence>
<feature type="transmembrane region" description="Helical" evidence="13">
    <location>
        <begin position="12"/>
        <end position="35"/>
    </location>
</feature>
<evidence type="ECO:0000256" key="4">
    <source>
        <dbReference type="ARBA" id="ARBA00022475"/>
    </source>
</evidence>
<protein>
    <submittedName>
        <fullName evidence="15">Cytochrome b561</fullName>
    </submittedName>
</protein>
<evidence type="ECO:0000313" key="15">
    <source>
        <dbReference type="EMBL" id="MBB4286343.1"/>
    </source>
</evidence>
<comment type="caution">
    <text evidence="15">The sequence shown here is derived from an EMBL/GenBank/DDBJ whole genome shotgun (WGS) entry which is preliminary data.</text>
</comment>
<accession>A0A7W6RZZ9</accession>
<dbReference type="AlphaFoldDB" id="A0A7W6RZZ9"/>
<evidence type="ECO:0000256" key="10">
    <source>
        <dbReference type="ARBA" id="ARBA00023004"/>
    </source>
</evidence>
<dbReference type="PANTHER" id="PTHR30529:SF7">
    <property type="entry name" value="CYTOCHROME B561 BACTERIAL_NI-HYDROGENASE DOMAIN-CONTAINING PROTEIN"/>
    <property type="match status" value="1"/>
</dbReference>
<feature type="transmembrane region" description="Helical" evidence="13">
    <location>
        <begin position="91"/>
        <end position="113"/>
    </location>
</feature>
<dbReference type="EMBL" id="JACIGI010000015">
    <property type="protein sequence ID" value="MBB4286343.1"/>
    <property type="molecule type" value="Genomic_DNA"/>
</dbReference>
<dbReference type="Proteomes" id="UP000555728">
    <property type="component" value="Unassembled WGS sequence"/>
</dbReference>
<comment type="subcellular location">
    <subcellularLocation>
        <location evidence="2">Cell membrane</location>
        <topology evidence="2">Multi-pass membrane protein</topology>
    </subcellularLocation>
</comment>
<evidence type="ECO:0000256" key="13">
    <source>
        <dbReference type="SAM" id="Phobius"/>
    </source>
</evidence>
<dbReference type="InterPro" id="IPR052168">
    <property type="entry name" value="Cytochrome_b561_oxidase"/>
</dbReference>
<evidence type="ECO:0000256" key="12">
    <source>
        <dbReference type="ARBA" id="ARBA00037975"/>
    </source>
</evidence>
<dbReference type="Pfam" id="PF01292">
    <property type="entry name" value="Ni_hydr_CYTB"/>
    <property type="match status" value="1"/>
</dbReference>
<dbReference type="GO" id="GO:0009055">
    <property type="term" value="F:electron transfer activity"/>
    <property type="evidence" value="ECO:0007669"/>
    <property type="project" value="InterPro"/>
</dbReference>
<keyword evidence="5" id="KW-0349">Heme</keyword>
<name>A0A7W6RZZ9_9PROT</name>
<keyword evidence="9 13" id="KW-1133">Transmembrane helix</keyword>
<keyword evidence="3" id="KW-0813">Transport</keyword>
<dbReference type="Gene3D" id="1.20.950.20">
    <property type="entry name" value="Transmembrane di-heme cytochromes, Chain C"/>
    <property type="match status" value="1"/>
</dbReference>
<dbReference type="GO" id="GO:0020037">
    <property type="term" value="F:heme binding"/>
    <property type="evidence" value="ECO:0007669"/>
    <property type="project" value="TreeGrafter"/>
</dbReference>
<keyword evidence="7" id="KW-0479">Metal-binding</keyword>
<evidence type="ECO:0000256" key="5">
    <source>
        <dbReference type="ARBA" id="ARBA00022617"/>
    </source>
</evidence>
<evidence type="ECO:0000256" key="11">
    <source>
        <dbReference type="ARBA" id="ARBA00023136"/>
    </source>
</evidence>
<comment type="similarity">
    <text evidence="12">Belongs to the cytochrome b561 family.</text>
</comment>
<dbReference type="GO" id="GO:0005886">
    <property type="term" value="C:plasma membrane"/>
    <property type="evidence" value="ECO:0007669"/>
    <property type="project" value="UniProtKB-SubCell"/>
</dbReference>
<reference evidence="15 16" key="1">
    <citation type="submission" date="2020-08" db="EMBL/GenBank/DDBJ databases">
        <title>Genome sequencing of Purple Non-Sulfur Bacteria from various extreme environments.</title>
        <authorList>
            <person name="Mayer M."/>
        </authorList>
    </citation>
    <scope>NUCLEOTIDE SEQUENCE [LARGE SCALE GENOMIC DNA]</scope>
    <source>
        <strain evidence="15 16">JA135</strain>
    </source>
</reference>
<evidence type="ECO:0000256" key="6">
    <source>
        <dbReference type="ARBA" id="ARBA00022692"/>
    </source>
</evidence>